<dbReference type="RefSeq" id="WP_235252260.1">
    <property type="nucleotide sequence ID" value="NZ_JBBMFN010000048.1"/>
</dbReference>
<dbReference type="Proteomes" id="UP001465426">
    <property type="component" value="Unassembled WGS sequence"/>
</dbReference>
<accession>A0ABV1F1R3</accession>
<gene>
    <name evidence="3" type="ORF">WMO63_16780</name>
</gene>
<proteinExistence type="predicted"/>
<organism evidence="3 4">
    <name type="scientific">Niallia hominis</name>
    <dbReference type="NCBI Taxonomy" id="3133173"/>
    <lineage>
        <taxon>Bacteria</taxon>
        <taxon>Bacillati</taxon>
        <taxon>Bacillota</taxon>
        <taxon>Bacilli</taxon>
        <taxon>Bacillales</taxon>
        <taxon>Bacillaceae</taxon>
        <taxon>Niallia</taxon>
    </lineage>
</organism>
<feature type="domain" description="DUF294" evidence="2">
    <location>
        <begin position="183"/>
        <end position="321"/>
    </location>
</feature>
<dbReference type="InterPro" id="IPR018821">
    <property type="entry name" value="DUF294_put_nucleoTrafse_sb-bd"/>
</dbReference>
<dbReference type="Pfam" id="PF10335">
    <property type="entry name" value="DUF294_C"/>
    <property type="match status" value="1"/>
</dbReference>
<evidence type="ECO:0000259" key="1">
    <source>
        <dbReference type="Pfam" id="PF03445"/>
    </source>
</evidence>
<sequence>MCSENRRLTELKKEKEVFLKTNRYNSKELNKFHDGIFNCLFQYILSEYIKTNGEPPCSFVWFVTGSAGRKEQGILSDQDHGIIYEKTEITCNQYFMKLGKWISDALDEIGYPYCEGNVMSSNSTWCKSLEEWKQQLHQWLVKENWESIRFLQIFYDSRKIFGDQEYVQELRNYIHQYCVMHPALLKRFMNNVMRIKKGVGIFGQFFVERSGSHKGSIHLKHTMYLPYVNSIRLLSIRERIQETSTIERIKSLREIKKYDEWLKAYEYSFNRILEYRIILFKEAKTYEDVHYLNIKQLSKEQRQEIKTLMRNGIKLYQQVQRIMEKGC</sequence>
<dbReference type="CDD" id="cd05401">
    <property type="entry name" value="NT_GlnE_GlnD_like"/>
    <property type="match status" value="1"/>
</dbReference>
<reference evidence="3 4" key="1">
    <citation type="submission" date="2024-03" db="EMBL/GenBank/DDBJ databases">
        <title>Human intestinal bacterial collection.</title>
        <authorList>
            <person name="Pauvert C."/>
            <person name="Hitch T.C.A."/>
            <person name="Clavel T."/>
        </authorList>
    </citation>
    <scope>NUCLEOTIDE SEQUENCE [LARGE SCALE GENOMIC DNA]</scope>
    <source>
        <strain evidence="3 4">CLA-SR-H024</strain>
    </source>
</reference>
<dbReference type="EMBL" id="JBBMFN010000048">
    <property type="protein sequence ID" value="MEQ2467313.1"/>
    <property type="molecule type" value="Genomic_DNA"/>
</dbReference>
<evidence type="ECO:0000313" key="4">
    <source>
        <dbReference type="Proteomes" id="UP001465426"/>
    </source>
</evidence>
<keyword evidence="4" id="KW-1185">Reference proteome</keyword>
<name>A0ABV1F1R3_9BACI</name>
<dbReference type="Pfam" id="PF03445">
    <property type="entry name" value="DUF294"/>
    <property type="match status" value="1"/>
</dbReference>
<comment type="caution">
    <text evidence="3">The sequence shown here is derived from an EMBL/GenBank/DDBJ whole genome shotgun (WGS) entry which is preliminary data.</text>
</comment>
<dbReference type="InterPro" id="IPR005105">
    <property type="entry name" value="GlnD_Uridyltrans_N"/>
</dbReference>
<feature type="domain" description="Protein-PII uridylyltransferase N-terminal" evidence="1">
    <location>
        <begin position="23"/>
        <end position="143"/>
    </location>
</feature>
<evidence type="ECO:0000259" key="2">
    <source>
        <dbReference type="Pfam" id="PF10335"/>
    </source>
</evidence>
<protein>
    <submittedName>
        <fullName evidence="3">DUF294 nucleotidyltransferase-like domain-containing protein</fullName>
    </submittedName>
</protein>
<evidence type="ECO:0000313" key="3">
    <source>
        <dbReference type="EMBL" id="MEQ2467313.1"/>
    </source>
</evidence>